<gene>
    <name evidence="1" type="ORF">IW261DRAFT_1569773</name>
</gene>
<dbReference type="AlphaFoldDB" id="A0AA39NXF7"/>
<dbReference type="Proteomes" id="UP001175227">
    <property type="component" value="Unassembled WGS sequence"/>
</dbReference>
<protein>
    <submittedName>
        <fullName evidence="1">Uncharacterized protein</fullName>
    </submittedName>
</protein>
<dbReference type="EMBL" id="JAUEPR010000033">
    <property type="protein sequence ID" value="KAK0473359.1"/>
    <property type="molecule type" value="Genomic_DNA"/>
</dbReference>
<evidence type="ECO:0000313" key="2">
    <source>
        <dbReference type="Proteomes" id="UP001175227"/>
    </source>
</evidence>
<reference evidence="1" key="1">
    <citation type="submission" date="2023-06" db="EMBL/GenBank/DDBJ databases">
        <authorList>
            <consortium name="Lawrence Berkeley National Laboratory"/>
            <person name="Ahrendt S."/>
            <person name="Sahu N."/>
            <person name="Indic B."/>
            <person name="Wong-Bajracharya J."/>
            <person name="Merenyi Z."/>
            <person name="Ke H.-M."/>
            <person name="Monk M."/>
            <person name="Kocsube S."/>
            <person name="Drula E."/>
            <person name="Lipzen A."/>
            <person name="Balint B."/>
            <person name="Henrissat B."/>
            <person name="Andreopoulos B."/>
            <person name="Martin F.M."/>
            <person name="Harder C.B."/>
            <person name="Rigling D."/>
            <person name="Ford K.L."/>
            <person name="Foster G.D."/>
            <person name="Pangilinan J."/>
            <person name="Papanicolaou A."/>
            <person name="Barry K."/>
            <person name="LaButti K."/>
            <person name="Viragh M."/>
            <person name="Koriabine M."/>
            <person name="Yan M."/>
            <person name="Riley R."/>
            <person name="Champramary S."/>
            <person name="Plett K.L."/>
            <person name="Tsai I.J."/>
            <person name="Slot J."/>
            <person name="Sipos G."/>
            <person name="Plett J."/>
            <person name="Nagy L.G."/>
            <person name="Grigoriev I.V."/>
        </authorList>
    </citation>
    <scope>NUCLEOTIDE SEQUENCE</scope>
    <source>
        <strain evidence="1">ICMP 16352</strain>
    </source>
</reference>
<name>A0AA39NXF7_9AGAR</name>
<evidence type="ECO:0000313" key="1">
    <source>
        <dbReference type="EMBL" id="KAK0473359.1"/>
    </source>
</evidence>
<accession>A0AA39NXF7</accession>
<sequence>MVSVDSHLIPACDVPIDIDPTLVTHLERMQKLLVLRRLLGVAKRSPVATLFSETGMWPIRYRWIMLALRYWQMISSSWLSDLARDLSALHVPVHIDLSKPWSPVEMMSLRLWNGHVRGVPGNICKNFPLPTQI</sequence>
<proteinExistence type="predicted"/>
<comment type="caution">
    <text evidence="1">The sequence shown here is derived from an EMBL/GenBank/DDBJ whole genome shotgun (WGS) entry which is preliminary data.</text>
</comment>
<organism evidence="1 2">
    <name type="scientific">Armillaria novae-zelandiae</name>
    <dbReference type="NCBI Taxonomy" id="153914"/>
    <lineage>
        <taxon>Eukaryota</taxon>
        <taxon>Fungi</taxon>
        <taxon>Dikarya</taxon>
        <taxon>Basidiomycota</taxon>
        <taxon>Agaricomycotina</taxon>
        <taxon>Agaricomycetes</taxon>
        <taxon>Agaricomycetidae</taxon>
        <taxon>Agaricales</taxon>
        <taxon>Marasmiineae</taxon>
        <taxon>Physalacriaceae</taxon>
        <taxon>Armillaria</taxon>
    </lineage>
</organism>
<keyword evidence="2" id="KW-1185">Reference proteome</keyword>